<keyword evidence="3" id="KW-0378">Hydrolase</keyword>
<keyword evidence="5" id="KW-0812">Transmembrane</keyword>
<dbReference type="InterPro" id="IPR001087">
    <property type="entry name" value="GDSL"/>
</dbReference>
<dbReference type="GO" id="GO:0016788">
    <property type="term" value="F:hydrolase activity, acting on ester bonds"/>
    <property type="evidence" value="ECO:0007669"/>
    <property type="project" value="InterPro"/>
</dbReference>
<evidence type="ECO:0000313" key="7">
    <source>
        <dbReference type="Proteomes" id="UP000886885"/>
    </source>
</evidence>
<evidence type="ECO:0000256" key="5">
    <source>
        <dbReference type="SAM" id="Phobius"/>
    </source>
</evidence>
<accession>A0A8X8DEF2</accession>
<dbReference type="InterPro" id="IPR035669">
    <property type="entry name" value="SGNH_plant_lipase-like"/>
</dbReference>
<evidence type="ECO:0000256" key="2">
    <source>
        <dbReference type="ARBA" id="ARBA00022729"/>
    </source>
</evidence>
<comment type="caution">
    <text evidence="6">The sequence shown here is derived from an EMBL/GenBank/DDBJ whole genome shotgun (WGS) entry which is preliminary data.</text>
</comment>
<evidence type="ECO:0000313" key="6">
    <source>
        <dbReference type="EMBL" id="KAG6787189.1"/>
    </source>
</evidence>
<keyword evidence="2" id="KW-0732">Signal</keyword>
<comment type="similarity">
    <text evidence="1">Belongs to the 'GDSL' lipolytic enzyme family.</text>
</comment>
<evidence type="ECO:0000256" key="3">
    <source>
        <dbReference type="ARBA" id="ARBA00022801"/>
    </source>
</evidence>
<proteinExistence type="inferred from homology"/>
<name>A0A8X8DEF2_POPTO</name>
<keyword evidence="7" id="KW-1185">Reference proteome</keyword>
<gene>
    <name evidence="6" type="ORF">POTOM_008823</name>
</gene>
<feature type="transmembrane region" description="Helical" evidence="5">
    <location>
        <begin position="6"/>
        <end position="26"/>
    </location>
</feature>
<dbReference type="Pfam" id="PF00657">
    <property type="entry name" value="Lipase_GDSL"/>
    <property type="match status" value="2"/>
</dbReference>
<keyword evidence="4" id="KW-0325">Glycoprotein</keyword>
<keyword evidence="5" id="KW-1133">Transmembrane helix</keyword>
<evidence type="ECO:0000256" key="1">
    <source>
        <dbReference type="ARBA" id="ARBA00008668"/>
    </source>
</evidence>
<dbReference type="Proteomes" id="UP000886885">
    <property type="component" value="Chromosome 2A"/>
</dbReference>
<reference evidence="6" key="1">
    <citation type="journal article" date="2020" name="bioRxiv">
        <title>Hybrid origin of Populus tomentosa Carr. identified through genome sequencing and phylogenomic analysis.</title>
        <authorList>
            <person name="An X."/>
            <person name="Gao K."/>
            <person name="Chen Z."/>
            <person name="Li J."/>
            <person name="Yang X."/>
            <person name="Yang X."/>
            <person name="Zhou J."/>
            <person name="Guo T."/>
            <person name="Zhao T."/>
            <person name="Huang S."/>
            <person name="Miao D."/>
            <person name="Khan W.U."/>
            <person name="Rao P."/>
            <person name="Ye M."/>
            <person name="Lei B."/>
            <person name="Liao W."/>
            <person name="Wang J."/>
            <person name="Ji L."/>
            <person name="Li Y."/>
            <person name="Guo B."/>
            <person name="Mustafa N.S."/>
            <person name="Li S."/>
            <person name="Yun Q."/>
            <person name="Keller S.R."/>
            <person name="Mao J."/>
            <person name="Zhang R."/>
            <person name="Strauss S.H."/>
        </authorList>
    </citation>
    <scope>NUCLEOTIDE SEQUENCE</scope>
    <source>
        <strain evidence="6">GM15</strain>
        <tissue evidence="6">Leaf</tissue>
    </source>
</reference>
<dbReference type="PANTHER" id="PTHR22835">
    <property type="entry name" value="ZINC FINGER FYVE DOMAIN CONTAINING PROTEIN"/>
    <property type="match status" value="1"/>
</dbReference>
<evidence type="ECO:0000256" key="4">
    <source>
        <dbReference type="ARBA" id="ARBA00023180"/>
    </source>
</evidence>
<protein>
    <submittedName>
        <fullName evidence="6">Uncharacterized protein</fullName>
    </submittedName>
</protein>
<feature type="transmembrane region" description="Helical" evidence="5">
    <location>
        <begin position="266"/>
        <end position="286"/>
    </location>
</feature>
<dbReference type="EMBL" id="JAAWWB010000003">
    <property type="protein sequence ID" value="KAG6787189.1"/>
    <property type="molecule type" value="Genomic_DNA"/>
</dbReference>
<dbReference type="OrthoDB" id="1600564at2759"/>
<organism evidence="6 7">
    <name type="scientific">Populus tomentosa</name>
    <name type="common">Chinese white poplar</name>
    <dbReference type="NCBI Taxonomy" id="118781"/>
    <lineage>
        <taxon>Eukaryota</taxon>
        <taxon>Viridiplantae</taxon>
        <taxon>Streptophyta</taxon>
        <taxon>Embryophyta</taxon>
        <taxon>Tracheophyta</taxon>
        <taxon>Spermatophyta</taxon>
        <taxon>Magnoliopsida</taxon>
        <taxon>eudicotyledons</taxon>
        <taxon>Gunneridae</taxon>
        <taxon>Pentapetalae</taxon>
        <taxon>rosids</taxon>
        <taxon>fabids</taxon>
        <taxon>Malpighiales</taxon>
        <taxon>Salicaceae</taxon>
        <taxon>Saliceae</taxon>
        <taxon>Populus</taxon>
    </lineage>
</organism>
<sequence>MALKFSAIQTLVAFIFSFLPTVIIPLKFSYPAVFNFGDSNSDTGGLVAGLAFPVGAPNGQTYFQQPHGRFCDGRLIIDFLRGSTILPANAASTSPFSFGVQVAQFVRFRDRVLQLLAEDKEFQKFLPLEDCFMQGLYMFDMGQNDIDGAFYSKSEGQVIASFPTILSEFEAGIKRLYAAGARNFWVHNIGPLGCLPRIIATFGKNPSKLDQPVCVDSHNRAANVFNSQLLDLCTKFQGQFPDANVTYVDIFREALLMHISSDPLQIAMALKFSAIFTLGAFIFSFLPTVIIPLKFSYPAVFNFGDSNSDTGGLVAGLAFPVGPPNGQTYFQQPQGRFCDGRLIIDFLMDAMDRQFLNPYLDSVGAPNFQKGCNFATGGSTILPANAASTSPFSFGVQRMLFANGDILIVLDKEFQKFLPLEDCFMQGLYMFDMGQNDIDGAFYSKSEGQVIASFPTILSEFEAGIKRLYAAGARNFWVHNTGPLGCLPRIIATFGKNPSKLDQPVCVDSHNRAANVFNSQLLDLCTKFQGQFPDANVTYVDIFSIKMKLISDFSQYGFKHSLAACCGYGGPPLNFDNRIACGQTKVLNGSTVTGSPCNDTAEYVNWDGNHYTEAANRYVSEQILAGNYSNQLPLSINTPALTTSMFVDSKLL</sequence>
<dbReference type="AlphaFoldDB" id="A0A8X8DEF2"/>
<dbReference type="PANTHER" id="PTHR22835:SF458">
    <property type="entry name" value="GDSL ESTERASE_LIPASE"/>
    <property type="match status" value="1"/>
</dbReference>
<dbReference type="CDD" id="cd01837">
    <property type="entry name" value="SGNH_plant_lipase_like"/>
    <property type="match status" value="1"/>
</dbReference>
<keyword evidence="5" id="KW-0472">Membrane</keyword>